<proteinExistence type="predicted"/>
<evidence type="ECO:0000313" key="2">
    <source>
        <dbReference type="EMBL" id="KAF7125445.1"/>
    </source>
</evidence>
<feature type="region of interest" description="Disordered" evidence="1">
    <location>
        <begin position="198"/>
        <end position="217"/>
    </location>
</feature>
<keyword evidence="4" id="KW-1185">Reference proteome</keyword>
<dbReference type="EMBL" id="JACBAD010001982">
    <property type="protein sequence ID" value="KAF7125445.1"/>
    <property type="molecule type" value="Genomic_DNA"/>
</dbReference>
<dbReference type="AlphaFoldDB" id="A0A8H6PC54"/>
<name>A0A8H6PC54_9EURO</name>
<comment type="caution">
    <text evidence="2">The sequence shown here is derived from an EMBL/GenBank/DDBJ whole genome shotgun (WGS) entry which is preliminary data.</text>
</comment>
<accession>A0A8H6PC54</accession>
<evidence type="ECO:0000313" key="3">
    <source>
        <dbReference type="EMBL" id="KAF7165152.1"/>
    </source>
</evidence>
<dbReference type="EMBL" id="JACBAF010002175">
    <property type="protein sequence ID" value="KAF7165152.1"/>
    <property type="molecule type" value="Genomic_DNA"/>
</dbReference>
<evidence type="ECO:0000313" key="4">
    <source>
        <dbReference type="Proteomes" id="UP000630445"/>
    </source>
</evidence>
<feature type="compositionally biased region" description="Acidic residues" evidence="1">
    <location>
        <begin position="203"/>
        <end position="217"/>
    </location>
</feature>
<protein>
    <recommendedName>
        <fullName evidence="5">HNH nuclease domain-containing protein</fullName>
    </recommendedName>
</protein>
<reference evidence="2" key="1">
    <citation type="submission" date="2020-06" db="EMBL/GenBank/DDBJ databases">
        <title>Draft genome sequences of strains closely related to Aspergillus parafelis and Aspergillus hiratsukae.</title>
        <authorList>
            <person name="Dos Santos R.A.C."/>
            <person name="Rivero-Menendez O."/>
            <person name="Steenwyk J.L."/>
            <person name="Mead M.E."/>
            <person name="Goldman G.H."/>
            <person name="Alastruey-Izquierdo A."/>
            <person name="Rokas A."/>
        </authorList>
    </citation>
    <scope>NUCLEOTIDE SEQUENCE</scope>
    <source>
        <strain evidence="2">CNM-CM5793</strain>
        <strain evidence="3">CNM-CM6106</strain>
    </source>
</reference>
<dbReference type="OrthoDB" id="5416097at2759"/>
<evidence type="ECO:0000256" key="1">
    <source>
        <dbReference type="SAM" id="MobiDB-lite"/>
    </source>
</evidence>
<evidence type="ECO:0008006" key="5">
    <source>
        <dbReference type="Google" id="ProtNLM"/>
    </source>
</evidence>
<dbReference type="Proteomes" id="UP000630445">
    <property type="component" value="Unassembled WGS sequence"/>
</dbReference>
<sequence length="217" mass="25335">MASSRTPDAAFKEPRRIELMRQIVRGLTTVIYEADEIDRNVVAVRQFFLTLREFWSGEKVDEWYNAIYEDALGPEEPENLILLSPNTYALYTKGYIAFEPVDRDPEGKWLTLKFWWLKREAYEGDIDFSTIPQFQSYIHPSDYGFALHDVRTDRALLSGETITLKTHDPENCPLPDPWILEMQWFLNRVSVFAGTADQRQLEADEDERDEDSAEELS</sequence>
<gene>
    <name evidence="2" type="ORF">CNMCM5793_001623</name>
    <name evidence="3" type="ORF">CNMCM6106_001392</name>
</gene>
<dbReference type="Proteomes" id="UP000662466">
    <property type="component" value="Unassembled WGS sequence"/>
</dbReference>
<organism evidence="2 4">
    <name type="scientific">Aspergillus hiratsukae</name>
    <dbReference type="NCBI Taxonomy" id="1194566"/>
    <lineage>
        <taxon>Eukaryota</taxon>
        <taxon>Fungi</taxon>
        <taxon>Dikarya</taxon>
        <taxon>Ascomycota</taxon>
        <taxon>Pezizomycotina</taxon>
        <taxon>Eurotiomycetes</taxon>
        <taxon>Eurotiomycetidae</taxon>
        <taxon>Eurotiales</taxon>
        <taxon>Aspergillaceae</taxon>
        <taxon>Aspergillus</taxon>
        <taxon>Aspergillus subgen. Fumigati</taxon>
    </lineage>
</organism>